<evidence type="ECO:0000313" key="2">
    <source>
        <dbReference type="EMBL" id="TKR30386.1"/>
    </source>
</evidence>
<dbReference type="SUPFAM" id="SSF53474">
    <property type="entry name" value="alpha/beta-Hydrolases"/>
    <property type="match status" value="1"/>
</dbReference>
<dbReference type="GO" id="GO:0016787">
    <property type="term" value="F:hydrolase activity"/>
    <property type="evidence" value="ECO:0007669"/>
    <property type="project" value="InterPro"/>
</dbReference>
<evidence type="ECO:0000259" key="1">
    <source>
        <dbReference type="Pfam" id="PF01738"/>
    </source>
</evidence>
<dbReference type="Proteomes" id="UP000308707">
    <property type="component" value="Unassembled WGS sequence"/>
</dbReference>
<dbReference type="Pfam" id="PF01738">
    <property type="entry name" value="DLH"/>
    <property type="match status" value="1"/>
</dbReference>
<comment type="caution">
    <text evidence="2">The sequence shown here is derived from an EMBL/GenBank/DDBJ whole genome shotgun (WGS) entry which is preliminary data.</text>
</comment>
<evidence type="ECO:0000313" key="3">
    <source>
        <dbReference type="Proteomes" id="UP000308707"/>
    </source>
</evidence>
<dbReference type="AlphaFoldDB" id="A0A4U5JNN1"/>
<sequence>MRTLFICAKGCGSRPSISGSRCRIDHRRRWGRHVKCRFAAIVLCLACAACATRTATVSLRDAAMQTLPLRAPGPVRELPARSYRGASADYAYDLYLPAASAAAPRLILLVHGGAPAASGLRGAPLMRSWATQIVARTGAAVAAIGWDGHLRDTAQIGDAYAHLRAHASEYGIDAARPCVITFSAGVAAVVPYALRDTALRPRCLAGFYGDWRPATEALAGADVAGLPILVVRAGRDEVVPDQSAPAFAAAARQAGARVSVLRQPNGLHAFEVRNPDDATVRILEQTLDFLKTEIAAEP</sequence>
<name>A0A4U5JNN1_9GAMM</name>
<proteinExistence type="predicted"/>
<accession>A0A4U5JNN1</accession>
<feature type="domain" description="Dienelactone hydrolase" evidence="1">
    <location>
        <begin position="158"/>
        <end position="292"/>
    </location>
</feature>
<dbReference type="Gene3D" id="3.40.50.1820">
    <property type="entry name" value="alpha/beta hydrolase"/>
    <property type="match status" value="1"/>
</dbReference>
<dbReference type="EMBL" id="SZUA01000002">
    <property type="protein sequence ID" value="TKR30386.1"/>
    <property type="molecule type" value="Genomic_DNA"/>
</dbReference>
<dbReference type="OrthoDB" id="9803828at2"/>
<dbReference type="InterPro" id="IPR029058">
    <property type="entry name" value="AB_hydrolase_fold"/>
</dbReference>
<gene>
    <name evidence="2" type="ORF">FCE95_09670</name>
</gene>
<keyword evidence="3" id="KW-1185">Reference proteome</keyword>
<organism evidence="2 3">
    <name type="scientific">Luteimonas gilva</name>
    <dbReference type="NCBI Taxonomy" id="2572684"/>
    <lineage>
        <taxon>Bacteria</taxon>
        <taxon>Pseudomonadati</taxon>
        <taxon>Pseudomonadota</taxon>
        <taxon>Gammaproteobacteria</taxon>
        <taxon>Lysobacterales</taxon>
        <taxon>Lysobacteraceae</taxon>
        <taxon>Luteimonas</taxon>
    </lineage>
</organism>
<dbReference type="InterPro" id="IPR002925">
    <property type="entry name" value="Dienelactn_hydro"/>
</dbReference>
<reference evidence="2 3" key="1">
    <citation type="submission" date="2019-04" db="EMBL/GenBank/DDBJ databases">
        <title>Reference strain of H23.</title>
        <authorList>
            <person name="Luo X."/>
        </authorList>
    </citation>
    <scope>NUCLEOTIDE SEQUENCE [LARGE SCALE GENOMIC DNA]</scope>
    <source>
        <strain evidence="2 3">H23</strain>
    </source>
</reference>
<protein>
    <recommendedName>
        <fullName evidence="1">Dienelactone hydrolase domain-containing protein</fullName>
    </recommendedName>
</protein>